<proteinExistence type="predicted"/>
<name>A0A418WD84_9PROT</name>
<dbReference type="CDD" id="cd00229">
    <property type="entry name" value="SGNH_hydrolase"/>
    <property type="match status" value="1"/>
</dbReference>
<dbReference type="GO" id="GO:0016788">
    <property type="term" value="F:hydrolase activity, acting on ester bonds"/>
    <property type="evidence" value="ECO:0007669"/>
    <property type="project" value="UniProtKB-ARBA"/>
</dbReference>
<dbReference type="Gene3D" id="3.40.50.1110">
    <property type="entry name" value="SGNH hydrolase"/>
    <property type="match status" value="1"/>
</dbReference>
<dbReference type="RefSeq" id="WP_119778571.1">
    <property type="nucleotide sequence ID" value="NZ_QYUK01000011.1"/>
</dbReference>
<dbReference type="SUPFAM" id="SSF52266">
    <property type="entry name" value="SGNH hydrolase"/>
    <property type="match status" value="1"/>
</dbReference>
<dbReference type="OrthoDB" id="8717310at2"/>
<keyword evidence="1" id="KW-0378">Hydrolase</keyword>
<gene>
    <name evidence="1" type="ORF">D3874_13660</name>
</gene>
<organism evidence="1 2">
    <name type="scientific">Oleomonas cavernae</name>
    <dbReference type="NCBI Taxonomy" id="2320859"/>
    <lineage>
        <taxon>Bacteria</taxon>
        <taxon>Pseudomonadati</taxon>
        <taxon>Pseudomonadota</taxon>
        <taxon>Alphaproteobacteria</taxon>
        <taxon>Acetobacterales</taxon>
        <taxon>Acetobacteraceae</taxon>
        <taxon>Oleomonas</taxon>
    </lineage>
</organism>
<dbReference type="Proteomes" id="UP000284605">
    <property type="component" value="Unassembled WGS sequence"/>
</dbReference>
<evidence type="ECO:0000313" key="1">
    <source>
        <dbReference type="EMBL" id="RJF87936.1"/>
    </source>
</evidence>
<reference evidence="1 2" key="1">
    <citation type="submission" date="2018-09" db="EMBL/GenBank/DDBJ databases">
        <authorList>
            <person name="Zhu H."/>
        </authorList>
    </citation>
    <scope>NUCLEOTIDE SEQUENCE [LARGE SCALE GENOMIC DNA]</scope>
    <source>
        <strain evidence="1 2">K1W22B-8</strain>
    </source>
</reference>
<dbReference type="InterPro" id="IPR036514">
    <property type="entry name" value="SGNH_hydro_sf"/>
</dbReference>
<evidence type="ECO:0000313" key="2">
    <source>
        <dbReference type="Proteomes" id="UP000284605"/>
    </source>
</evidence>
<keyword evidence="2" id="KW-1185">Reference proteome</keyword>
<dbReference type="AlphaFoldDB" id="A0A418WD84"/>
<sequence length="229" mass="24254">MSALLAGLVVLVIGDSHMVHKNYLIDELHQALTAQGATVYSFGACGTTPTDFLVPHTTDCGRASRLAGAPQKLEEGPAVPVWNAHELIAKYKPGRIIIVMGDTMGAYKQADFPKAWIWDQVSSLTGEIKSASVSCDWVGPPWGTEGGSFGKTYDKVKQLSDYLSQVVAPCRYIDSTGFARPGEWKTIDGQHLNAIGYKAWAAGITKAVTAAPAAPPPGAATPATGAEPW</sequence>
<comment type="caution">
    <text evidence="1">The sequence shown here is derived from an EMBL/GenBank/DDBJ whole genome shotgun (WGS) entry which is preliminary data.</text>
</comment>
<accession>A0A418WD84</accession>
<dbReference type="EMBL" id="QYUK01000011">
    <property type="protein sequence ID" value="RJF87936.1"/>
    <property type="molecule type" value="Genomic_DNA"/>
</dbReference>
<protein>
    <submittedName>
        <fullName evidence="1">SGNH/GDSL hydrolase family protein</fullName>
    </submittedName>
</protein>